<feature type="compositionally biased region" description="Basic and acidic residues" evidence="4">
    <location>
        <begin position="432"/>
        <end position="448"/>
    </location>
</feature>
<dbReference type="GO" id="GO:0003723">
    <property type="term" value="F:RNA binding"/>
    <property type="evidence" value="ECO:0007669"/>
    <property type="project" value="UniProtKB-UniRule"/>
</dbReference>
<dbReference type="InterPro" id="IPR032675">
    <property type="entry name" value="LRR_dom_sf"/>
</dbReference>
<name>A0A1I8N4T0_MUSDO</name>
<dbReference type="PROSITE" id="PS50181">
    <property type="entry name" value="FBOX"/>
    <property type="match status" value="2"/>
</dbReference>
<dbReference type="STRING" id="7370.A0A1I8N4T0"/>
<dbReference type="Pfam" id="PF00076">
    <property type="entry name" value="RRM_1"/>
    <property type="match status" value="2"/>
</dbReference>
<dbReference type="VEuPathDB" id="VectorBase:MDOA011539"/>
<evidence type="ECO:0000256" key="1">
    <source>
        <dbReference type="ARBA" id="ARBA00004123"/>
    </source>
</evidence>
<dbReference type="Gene3D" id="3.30.70.330">
    <property type="match status" value="2"/>
</dbReference>
<evidence type="ECO:0000256" key="4">
    <source>
        <dbReference type="SAM" id="MobiDB-lite"/>
    </source>
</evidence>
<dbReference type="PANTHER" id="PTHR48033:SF10">
    <property type="entry name" value="RNA-BINDING PROTEIN SQUID"/>
    <property type="match status" value="1"/>
</dbReference>
<organism evidence="5">
    <name type="scientific">Musca domestica</name>
    <name type="common">House fly</name>
    <dbReference type="NCBI Taxonomy" id="7370"/>
    <lineage>
        <taxon>Eukaryota</taxon>
        <taxon>Metazoa</taxon>
        <taxon>Ecdysozoa</taxon>
        <taxon>Arthropoda</taxon>
        <taxon>Hexapoda</taxon>
        <taxon>Insecta</taxon>
        <taxon>Pterygota</taxon>
        <taxon>Neoptera</taxon>
        <taxon>Endopterygota</taxon>
        <taxon>Diptera</taxon>
        <taxon>Brachycera</taxon>
        <taxon>Muscomorpha</taxon>
        <taxon>Muscoidea</taxon>
        <taxon>Muscidae</taxon>
        <taxon>Musca</taxon>
    </lineage>
</organism>
<dbReference type="InterPro" id="IPR012677">
    <property type="entry name" value="Nucleotide-bd_a/b_plait_sf"/>
</dbReference>
<evidence type="ECO:0000256" key="2">
    <source>
        <dbReference type="ARBA" id="ARBA00022884"/>
    </source>
</evidence>
<keyword evidence="3" id="KW-0539">Nucleus</keyword>
<evidence type="ECO:0000256" key="3">
    <source>
        <dbReference type="ARBA" id="ARBA00023242"/>
    </source>
</evidence>
<dbReference type="SMART" id="SM00360">
    <property type="entry name" value="RRM"/>
    <property type="match status" value="2"/>
</dbReference>
<dbReference type="GO" id="GO:0000785">
    <property type="term" value="C:chromatin"/>
    <property type="evidence" value="ECO:0007669"/>
    <property type="project" value="TreeGrafter"/>
</dbReference>
<dbReference type="PANTHER" id="PTHR48033">
    <property type="entry name" value="RNA-BINDING (RRM/RBD/RNP MOTIFS) FAMILY PROTEIN"/>
    <property type="match status" value="1"/>
</dbReference>
<dbReference type="EnsemblMetazoa" id="MDOA011539-RC">
    <property type="protein sequence ID" value="MDOA011539-PC"/>
    <property type="gene ID" value="MDOA011539"/>
</dbReference>
<dbReference type="SMART" id="SM00256">
    <property type="entry name" value="FBOX"/>
    <property type="match status" value="2"/>
</dbReference>
<dbReference type="CDD" id="cd00590">
    <property type="entry name" value="RRM_SF"/>
    <property type="match status" value="2"/>
</dbReference>
<dbReference type="VEuPathDB" id="VectorBase:MDOMA2_001882"/>
<feature type="region of interest" description="Disordered" evidence="4">
    <location>
        <begin position="426"/>
        <end position="448"/>
    </location>
</feature>
<accession>A0A1I8N4T0</accession>
<dbReference type="InterPro" id="IPR036047">
    <property type="entry name" value="F-box-like_dom_sf"/>
</dbReference>
<proteinExistence type="predicted"/>
<dbReference type="Gene3D" id="3.80.10.10">
    <property type="entry name" value="Ribonuclease Inhibitor"/>
    <property type="match status" value="1"/>
</dbReference>
<evidence type="ECO:0008006" key="6">
    <source>
        <dbReference type="Google" id="ProtNLM"/>
    </source>
</evidence>
<dbReference type="InterPro" id="IPR001810">
    <property type="entry name" value="F-box_dom"/>
</dbReference>
<dbReference type="SUPFAM" id="SSF52047">
    <property type="entry name" value="RNI-like"/>
    <property type="match status" value="1"/>
</dbReference>
<dbReference type="SUPFAM" id="SSF81383">
    <property type="entry name" value="F-box domain"/>
    <property type="match status" value="2"/>
</dbReference>
<reference evidence="5" key="1">
    <citation type="submission" date="2020-05" db="UniProtKB">
        <authorList>
            <consortium name="EnsemblMetazoa"/>
        </authorList>
    </citation>
    <scope>IDENTIFICATION</scope>
    <source>
        <strain evidence="5">Aabys</strain>
    </source>
</reference>
<dbReference type="GO" id="GO:0005654">
    <property type="term" value="C:nucleoplasm"/>
    <property type="evidence" value="ECO:0007669"/>
    <property type="project" value="TreeGrafter"/>
</dbReference>
<feature type="compositionally biased region" description="Basic and acidic residues" evidence="4">
    <location>
        <begin position="171"/>
        <end position="187"/>
    </location>
</feature>
<dbReference type="InterPro" id="IPR000504">
    <property type="entry name" value="RRM_dom"/>
</dbReference>
<keyword evidence="2" id="KW-0694">RNA-binding</keyword>
<dbReference type="GO" id="GO:0010468">
    <property type="term" value="P:regulation of gene expression"/>
    <property type="evidence" value="ECO:0007669"/>
    <property type="project" value="TreeGrafter"/>
</dbReference>
<dbReference type="eggNOG" id="KOG1947">
    <property type="taxonomic scope" value="Eukaryota"/>
</dbReference>
<protein>
    <recommendedName>
        <fullName evidence="6">RNA recognition protein</fullName>
    </recommendedName>
</protein>
<feature type="region of interest" description="Disordered" evidence="4">
    <location>
        <begin position="165"/>
        <end position="187"/>
    </location>
</feature>
<dbReference type="Gene3D" id="1.20.1280.50">
    <property type="match status" value="1"/>
</dbReference>
<sequence length="945" mass="110138">MMMTKIDQFSTSNRESSIAADSIAEEKNRICNLRINWQTQTKMWQMFCEVSNLKPFSHFTDRPNYSIVNGKAFTEDNVLVYNIFVYNIPHKTTERQILDYFKKFGEIKNVRLINDRKRKNIHQAHKIGFVNFVDPTVAAKVLQDTNHCINKKRIRVRACDSWHQPDAQAHSTKDASGEDVDTKNSSKDSIDESISILNLNDDCLELIFKHLPMKDKIQLARSCSRLRNIFEMHSKIEYKRFALCDLDNLTLWQTRQFLEMAGPQIERLDGQVPYKQVNRIMEFLGLFCTNVKTVCIDGNHLNKMWQMFCEVSNLKPFSHFTDRPNYSIVNGKAFTEDNVLVYNIFVYNIPQKTTERQILDYFKKFGEIKNVRLINDRKRKIIHQAHKIGFVNFMDPTVAAKVLQDTNHCINKKRIRVRACDSWHQPDAQAHSTKDASGEDVDTKNSSKDSIDESISILNLNDDCLELIFKHLPMKDKIQLARSCSRLRNVFEMHSKIEYKRFALCDLDNLTLWQTRQFLEMAGPQIERLDGPVPYKQVNRIMEFLGLFCTNVKTVCIDGNHLKPSILRKLLRKMTNVETLELNDTELCDSSIPVLKNLPGLKSLSLNENCELTGKYIKELKTISSLSLNGCRRLTSHHLLKICESLTELHNLELLDCPIQLTLDFSELVKHLSNLETLKINTPYSKQSQLVATLPKLKHLTLFSEIDIPASFFEELVKHQSHQLESLFVEARNWINLEKATKISELKKLKRLSCQDNELLNNECLEKLAVLSQLEELNIRNCSNFSERVLLDLIKSCPKLHTLDIRNCKHLKESFANDLLKLLKAEQTQCSERKPLCIFACRSDIDAHSIANEDFKSSVDLLKLKFDFQFSDLEDIMYETDHDDYDDYYDYENEDMDFLGMLDDDDDDYYMYFSDNDDADEDEMDFNLLREALYRNFRYGGDAFF</sequence>
<evidence type="ECO:0000313" key="5">
    <source>
        <dbReference type="EnsemblMetazoa" id="MDOA011539-PC"/>
    </source>
</evidence>
<dbReference type="SUPFAM" id="SSF54928">
    <property type="entry name" value="RNA-binding domain, RBD"/>
    <property type="match status" value="2"/>
</dbReference>
<dbReference type="InterPro" id="IPR035979">
    <property type="entry name" value="RBD_domain_sf"/>
</dbReference>
<dbReference type="PROSITE" id="PS50102">
    <property type="entry name" value="RRM"/>
    <property type="match status" value="2"/>
</dbReference>
<comment type="subcellular location">
    <subcellularLocation>
        <location evidence="1">Nucleus</location>
    </subcellularLocation>
</comment>
<dbReference type="AlphaFoldDB" id="A0A1I8N4T0"/>
<dbReference type="Pfam" id="PF00646">
    <property type="entry name" value="F-box"/>
    <property type="match status" value="2"/>
</dbReference>